<dbReference type="EMBL" id="LATX01001755">
    <property type="protein sequence ID" value="KTB38542.1"/>
    <property type="molecule type" value="Genomic_DNA"/>
</dbReference>
<evidence type="ECO:0008006" key="3">
    <source>
        <dbReference type="Google" id="ProtNLM"/>
    </source>
</evidence>
<evidence type="ECO:0000313" key="1">
    <source>
        <dbReference type="EMBL" id="KTB38542.1"/>
    </source>
</evidence>
<comment type="caution">
    <text evidence="1">The sequence shown here is derived from an EMBL/GenBank/DDBJ whole genome shotgun (WGS) entry which is preliminary data.</text>
</comment>
<evidence type="ECO:0000313" key="2">
    <source>
        <dbReference type="Proteomes" id="UP000054988"/>
    </source>
</evidence>
<name>A0A0W0FQ74_MONRR</name>
<reference evidence="1 2" key="1">
    <citation type="submission" date="2015-12" db="EMBL/GenBank/DDBJ databases">
        <title>Draft genome sequence of Moniliophthora roreri, the causal agent of frosty pod rot of cacao.</title>
        <authorList>
            <person name="Aime M.C."/>
            <person name="Diaz-Valderrama J.R."/>
            <person name="Kijpornyongpan T."/>
            <person name="Phillips-Mora W."/>
        </authorList>
    </citation>
    <scope>NUCLEOTIDE SEQUENCE [LARGE SCALE GENOMIC DNA]</scope>
    <source>
        <strain evidence="1 2">MCA 2952</strain>
    </source>
</reference>
<proteinExistence type="predicted"/>
<sequence length="192" mass="21441">MDVQEELKKFGAVLDVEQQRFETGRTKFNVTFTRISDGTKALTKFDDPGLNSLPFNIGRAQEIVSSCPSEVERTAFNTVHIHDFVPDSDISLNLSRATQWLSVETSRLQSDNVLSLKFSTARDARLFLKRASDSSKPYSLPSAVFSQPIEAPLDRQKWLLNWVSPGPFSQGFATFRTPLVPSWGQDRASGGL</sequence>
<protein>
    <recommendedName>
        <fullName evidence="3">RRM domain-containing protein</fullName>
    </recommendedName>
</protein>
<dbReference type="Proteomes" id="UP000054988">
    <property type="component" value="Unassembled WGS sequence"/>
</dbReference>
<organism evidence="1 2">
    <name type="scientific">Moniliophthora roreri</name>
    <name type="common">Frosty pod rot fungus</name>
    <name type="synonym">Monilia roreri</name>
    <dbReference type="NCBI Taxonomy" id="221103"/>
    <lineage>
        <taxon>Eukaryota</taxon>
        <taxon>Fungi</taxon>
        <taxon>Dikarya</taxon>
        <taxon>Basidiomycota</taxon>
        <taxon>Agaricomycotina</taxon>
        <taxon>Agaricomycetes</taxon>
        <taxon>Agaricomycetidae</taxon>
        <taxon>Agaricales</taxon>
        <taxon>Marasmiineae</taxon>
        <taxon>Marasmiaceae</taxon>
        <taxon>Moniliophthora</taxon>
    </lineage>
</organism>
<dbReference type="AlphaFoldDB" id="A0A0W0FQ74"/>
<gene>
    <name evidence="1" type="ORF">WG66_8888</name>
</gene>
<accession>A0A0W0FQ74</accession>